<dbReference type="AlphaFoldDB" id="A0A918PB05"/>
<gene>
    <name evidence="1" type="ORF">GCM10011614_08310</name>
</gene>
<keyword evidence="2" id="KW-1185">Reference proteome</keyword>
<sequence length="162" mass="17159">MVPDLELQLAAATKALREVVAPAIDPANAVALEQLHLAMATVDFVRTRLPLRRRRVVRELENAQALATQVAAAGGRALAALAEEAQALLDSGADGAAMDALRLGILDAAEQAVAADPGNKDLSRAVLDVARQQTDLARAWFAPMGFEVDPAGRPTLEHLLER</sequence>
<dbReference type="EMBL" id="BMZA01000002">
    <property type="protein sequence ID" value="GGY95900.1"/>
    <property type="molecule type" value="Genomic_DNA"/>
</dbReference>
<comment type="caution">
    <text evidence="1">The sequence shown here is derived from an EMBL/GenBank/DDBJ whole genome shotgun (WGS) entry which is preliminary data.</text>
</comment>
<organism evidence="1 2">
    <name type="scientific">Novosphingobium colocasiae</name>
    <dbReference type="NCBI Taxonomy" id="1256513"/>
    <lineage>
        <taxon>Bacteria</taxon>
        <taxon>Pseudomonadati</taxon>
        <taxon>Pseudomonadota</taxon>
        <taxon>Alphaproteobacteria</taxon>
        <taxon>Sphingomonadales</taxon>
        <taxon>Sphingomonadaceae</taxon>
        <taxon>Novosphingobium</taxon>
    </lineage>
</organism>
<protein>
    <submittedName>
        <fullName evidence="1">Uncharacterized protein</fullName>
    </submittedName>
</protein>
<reference evidence="1" key="2">
    <citation type="submission" date="2020-09" db="EMBL/GenBank/DDBJ databases">
        <authorList>
            <person name="Sun Q."/>
            <person name="Kim S."/>
        </authorList>
    </citation>
    <scope>NUCLEOTIDE SEQUENCE</scope>
    <source>
        <strain evidence="1">KCTC 32255</strain>
    </source>
</reference>
<reference evidence="1" key="1">
    <citation type="journal article" date="2014" name="Int. J. Syst. Evol. Microbiol.">
        <title>Complete genome sequence of Corynebacterium casei LMG S-19264T (=DSM 44701T), isolated from a smear-ripened cheese.</title>
        <authorList>
            <consortium name="US DOE Joint Genome Institute (JGI-PGF)"/>
            <person name="Walter F."/>
            <person name="Albersmeier A."/>
            <person name="Kalinowski J."/>
            <person name="Ruckert C."/>
        </authorList>
    </citation>
    <scope>NUCLEOTIDE SEQUENCE</scope>
    <source>
        <strain evidence="1">KCTC 32255</strain>
    </source>
</reference>
<proteinExistence type="predicted"/>
<evidence type="ECO:0000313" key="2">
    <source>
        <dbReference type="Proteomes" id="UP000648075"/>
    </source>
</evidence>
<dbReference type="RefSeq" id="WP_189619872.1">
    <property type="nucleotide sequence ID" value="NZ_BMZA01000002.1"/>
</dbReference>
<dbReference type="Proteomes" id="UP000648075">
    <property type="component" value="Unassembled WGS sequence"/>
</dbReference>
<name>A0A918PB05_9SPHN</name>
<evidence type="ECO:0000313" key="1">
    <source>
        <dbReference type="EMBL" id="GGY95900.1"/>
    </source>
</evidence>
<accession>A0A918PB05</accession>